<comment type="caution">
    <text evidence="4">The sequence shown here is derived from an EMBL/GenBank/DDBJ whole genome shotgun (WGS) entry which is preliminary data.</text>
</comment>
<name>A0ABS5U222_9CELL</name>
<dbReference type="PROSITE" id="PS51736">
    <property type="entry name" value="RECOMBINASES_3"/>
    <property type="match status" value="1"/>
</dbReference>
<organism evidence="4 5">
    <name type="scientific">Cellulomonas fulva</name>
    <dbReference type="NCBI Taxonomy" id="2835530"/>
    <lineage>
        <taxon>Bacteria</taxon>
        <taxon>Bacillati</taxon>
        <taxon>Actinomycetota</taxon>
        <taxon>Actinomycetes</taxon>
        <taxon>Micrococcales</taxon>
        <taxon>Cellulomonadaceae</taxon>
        <taxon>Cellulomonas</taxon>
    </lineage>
</organism>
<dbReference type="RefSeq" id="WP_214352416.1">
    <property type="nucleotide sequence ID" value="NZ_JAHBOH010000002.1"/>
</dbReference>
<keyword evidence="2" id="KW-0233">DNA recombination</keyword>
<dbReference type="CDD" id="cd00338">
    <property type="entry name" value="Ser_Recombinase"/>
    <property type="match status" value="1"/>
</dbReference>
<dbReference type="SUPFAM" id="SSF53041">
    <property type="entry name" value="Resolvase-like"/>
    <property type="match status" value="1"/>
</dbReference>
<dbReference type="PANTHER" id="PTHR30461">
    <property type="entry name" value="DNA-INVERTASE FROM LAMBDOID PROPHAGE"/>
    <property type="match status" value="1"/>
</dbReference>
<feature type="domain" description="Resolvase/invertase-type recombinase catalytic" evidence="3">
    <location>
        <begin position="2"/>
        <end position="155"/>
    </location>
</feature>
<evidence type="ECO:0000256" key="1">
    <source>
        <dbReference type="ARBA" id="ARBA00023125"/>
    </source>
</evidence>
<dbReference type="Gene3D" id="3.40.50.1390">
    <property type="entry name" value="Resolvase, N-terminal catalytic domain"/>
    <property type="match status" value="1"/>
</dbReference>
<dbReference type="SMART" id="SM00857">
    <property type="entry name" value="Resolvase"/>
    <property type="match status" value="1"/>
</dbReference>
<keyword evidence="5" id="KW-1185">Reference proteome</keyword>
<evidence type="ECO:0000256" key="2">
    <source>
        <dbReference type="ARBA" id="ARBA00023172"/>
    </source>
</evidence>
<dbReference type="InterPro" id="IPR006119">
    <property type="entry name" value="Resolv_N"/>
</dbReference>
<evidence type="ECO:0000259" key="3">
    <source>
        <dbReference type="PROSITE" id="PS51736"/>
    </source>
</evidence>
<dbReference type="EMBL" id="JAHBOH010000002">
    <property type="protein sequence ID" value="MBT0995453.1"/>
    <property type="molecule type" value="Genomic_DNA"/>
</dbReference>
<keyword evidence="1" id="KW-0238">DNA-binding</keyword>
<dbReference type="Pfam" id="PF00239">
    <property type="entry name" value="Resolvase"/>
    <property type="match status" value="1"/>
</dbReference>
<protein>
    <submittedName>
        <fullName evidence="4">Recombinase family protein</fullName>
    </submittedName>
</protein>
<dbReference type="Proteomes" id="UP000722125">
    <property type="component" value="Unassembled WGS sequence"/>
</dbReference>
<proteinExistence type="predicted"/>
<dbReference type="InterPro" id="IPR036162">
    <property type="entry name" value="Resolvase-like_N_sf"/>
</dbReference>
<accession>A0ABS5U222</accession>
<evidence type="ECO:0000313" key="4">
    <source>
        <dbReference type="EMBL" id="MBT0995453.1"/>
    </source>
</evidence>
<gene>
    <name evidence="4" type="ORF">KIN34_14290</name>
</gene>
<evidence type="ECO:0000313" key="5">
    <source>
        <dbReference type="Proteomes" id="UP000722125"/>
    </source>
</evidence>
<dbReference type="PANTHER" id="PTHR30461:SF2">
    <property type="entry name" value="SERINE RECOMBINASE PINE-RELATED"/>
    <property type="match status" value="1"/>
</dbReference>
<sequence>MKAVGYVRISKADRTKTEQEQRLSLRQQADSIRQTCEAKGWDLVAIHEDFALSGNDDTRPGFAAVADAVRAGGADVVVVRHVDRLYRKAWRLLRLVDSPDDGGEGWDIYSIEQAFDTSTPEGWFAFAQFALFGDFERRVISKRTRLALAQLRKEGVHTGRPSGIPAEVEDRIAALHASGLSASAIAEQLEAEGVARPTTRTKAWHHSHILAAVRRVEVRAGKA</sequence>
<reference evidence="4 5" key="1">
    <citation type="submission" date="2021-05" db="EMBL/GenBank/DDBJ databases">
        <title>Description of Cellulomonas sp. DKR-3 sp. nov.</title>
        <authorList>
            <person name="Dahal R.H."/>
            <person name="Chaudhary D.K."/>
        </authorList>
    </citation>
    <scope>NUCLEOTIDE SEQUENCE [LARGE SCALE GENOMIC DNA]</scope>
    <source>
        <strain evidence="4 5">DKR-3</strain>
    </source>
</reference>
<dbReference type="InterPro" id="IPR050639">
    <property type="entry name" value="SSR_resolvase"/>
</dbReference>